<keyword evidence="3" id="KW-1185">Reference proteome</keyword>
<sequence length="305" mass="34673">MQTTSTTSQDLVRKLTRAAESCELRLSLLELNEAVRRKYSYNFATEAKEPQPTEDAPQAAKEKETPMKAEPLWPWDDPQRWAEESERLYKIREGLRIFQQKQEIYQHKIIAEEEIRRQEKERAEKRGRVLAQREQRIIEPGAAPMAGAVREQPRWREQCESFGAGFANALYDAVVVGPQELVLLGIGLLQRPHNEKGNNKYETQWSTETTTIDEHGGCGWVSERHGEEDQCRTTAGGFGSGRVAMEVNGSQKFGRGRQGTADRSAAFPSDKEASAATEGRRRWTFPVAHTEGRHYPQHMTFNAAD</sequence>
<feature type="region of interest" description="Disordered" evidence="1">
    <location>
        <begin position="250"/>
        <end position="279"/>
    </location>
</feature>
<name>A0A0G4GGB4_VITBC</name>
<evidence type="ECO:0000256" key="1">
    <source>
        <dbReference type="SAM" id="MobiDB-lite"/>
    </source>
</evidence>
<protein>
    <submittedName>
        <fullName evidence="2">Uncharacterized protein</fullName>
    </submittedName>
</protein>
<dbReference type="Proteomes" id="UP000041254">
    <property type="component" value="Unassembled WGS sequence"/>
</dbReference>
<evidence type="ECO:0000313" key="2">
    <source>
        <dbReference type="EMBL" id="CEM28660.1"/>
    </source>
</evidence>
<feature type="compositionally biased region" description="Basic and acidic residues" evidence="1">
    <location>
        <begin position="269"/>
        <end position="279"/>
    </location>
</feature>
<dbReference type="InParanoid" id="A0A0G4GGB4"/>
<accession>A0A0G4GGB4</accession>
<dbReference type="EMBL" id="CDMY01000656">
    <property type="protein sequence ID" value="CEM28660.1"/>
    <property type="molecule type" value="Genomic_DNA"/>
</dbReference>
<gene>
    <name evidence="2" type="ORF">Vbra_17756</name>
</gene>
<organism evidence="2 3">
    <name type="scientific">Vitrella brassicaformis (strain CCMP3155)</name>
    <dbReference type="NCBI Taxonomy" id="1169540"/>
    <lineage>
        <taxon>Eukaryota</taxon>
        <taxon>Sar</taxon>
        <taxon>Alveolata</taxon>
        <taxon>Colpodellida</taxon>
        <taxon>Vitrellaceae</taxon>
        <taxon>Vitrella</taxon>
    </lineage>
</organism>
<proteinExistence type="predicted"/>
<reference evidence="2 3" key="1">
    <citation type="submission" date="2014-11" db="EMBL/GenBank/DDBJ databases">
        <authorList>
            <person name="Zhu J."/>
            <person name="Qi W."/>
            <person name="Song R."/>
        </authorList>
    </citation>
    <scope>NUCLEOTIDE SEQUENCE [LARGE SCALE GENOMIC DNA]</scope>
</reference>
<dbReference type="VEuPathDB" id="CryptoDB:Vbra_17756"/>
<dbReference type="AlphaFoldDB" id="A0A0G4GGB4"/>
<feature type="region of interest" description="Disordered" evidence="1">
    <location>
        <begin position="46"/>
        <end position="75"/>
    </location>
</feature>
<evidence type="ECO:0000313" key="3">
    <source>
        <dbReference type="Proteomes" id="UP000041254"/>
    </source>
</evidence>